<accession>A0A9W6XHF6</accession>
<comment type="caution">
    <text evidence="1">The sequence shown here is derived from an EMBL/GenBank/DDBJ whole genome shotgun (WGS) entry which is preliminary data.</text>
</comment>
<reference evidence="1" key="1">
    <citation type="submission" date="2023-04" db="EMBL/GenBank/DDBJ databases">
        <title>Phytophthora fragariaefolia NBRC 109709.</title>
        <authorList>
            <person name="Ichikawa N."/>
            <person name="Sato H."/>
            <person name="Tonouchi N."/>
        </authorList>
    </citation>
    <scope>NUCLEOTIDE SEQUENCE</scope>
    <source>
        <strain evidence="1">NBRC 109709</strain>
    </source>
</reference>
<dbReference type="Proteomes" id="UP001165121">
    <property type="component" value="Unassembled WGS sequence"/>
</dbReference>
<sequence>MRITLSRQRAVPNVFAVAFIAFSGVVCIFTSQAVRDSFIHCSQYPQCIVYSHQWKLVGDECPCRILIDVDRAPKTYDEWIHPIDSYKTVQALAMAGQLRSIQIINRQLLELPDELRYCRYLESM</sequence>
<evidence type="ECO:0000313" key="1">
    <source>
        <dbReference type="EMBL" id="GMF38484.1"/>
    </source>
</evidence>
<keyword evidence="2" id="KW-1185">Reference proteome</keyword>
<proteinExistence type="predicted"/>
<evidence type="ECO:0000313" key="2">
    <source>
        <dbReference type="Proteomes" id="UP001165121"/>
    </source>
</evidence>
<dbReference type="AlphaFoldDB" id="A0A9W6XHF6"/>
<name>A0A9W6XHF6_9STRA</name>
<protein>
    <submittedName>
        <fullName evidence="1">Unnamed protein product</fullName>
    </submittedName>
</protein>
<dbReference type="EMBL" id="BSXT01001091">
    <property type="protein sequence ID" value="GMF38484.1"/>
    <property type="molecule type" value="Genomic_DNA"/>
</dbReference>
<dbReference type="OrthoDB" id="108262at2759"/>
<organism evidence="1 2">
    <name type="scientific">Phytophthora fragariaefolia</name>
    <dbReference type="NCBI Taxonomy" id="1490495"/>
    <lineage>
        <taxon>Eukaryota</taxon>
        <taxon>Sar</taxon>
        <taxon>Stramenopiles</taxon>
        <taxon>Oomycota</taxon>
        <taxon>Peronosporomycetes</taxon>
        <taxon>Peronosporales</taxon>
        <taxon>Peronosporaceae</taxon>
        <taxon>Phytophthora</taxon>
    </lineage>
</organism>
<gene>
    <name evidence="1" type="ORF">Pfra01_001112400</name>
</gene>